<dbReference type="AlphaFoldDB" id="A0A820YPA8"/>
<evidence type="ECO:0000313" key="2">
    <source>
        <dbReference type="EMBL" id="CAF4551505.1"/>
    </source>
</evidence>
<protein>
    <submittedName>
        <fullName evidence="2">Uncharacterized protein</fullName>
    </submittedName>
</protein>
<dbReference type="EMBL" id="CAJOBO010005822">
    <property type="protein sequence ID" value="CAF4551505.1"/>
    <property type="molecule type" value="Genomic_DNA"/>
</dbReference>
<accession>A0A820YPA8</accession>
<evidence type="ECO:0000256" key="1">
    <source>
        <dbReference type="SAM" id="MobiDB-lite"/>
    </source>
</evidence>
<proteinExistence type="predicted"/>
<evidence type="ECO:0000313" key="3">
    <source>
        <dbReference type="Proteomes" id="UP000663851"/>
    </source>
</evidence>
<dbReference type="InterPro" id="IPR012337">
    <property type="entry name" value="RNaseH-like_sf"/>
</dbReference>
<reference evidence="2" key="1">
    <citation type="submission" date="2021-02" db="EMBL/GenBank/DDBJ databases">
        <authorList>
            <person name="Nowell W R."/>
        </authorList>
    </citation>
    <scope>NUCLEOTIDE SEQUENCE</scope>
</reference>
<name>A0A820YPA8_9BILA</name>
<dbReference type="SUPFAM" id="SSF53098">
    <property type="entry name" value="Ribonuclease H-like"/>
    <property type="match status" value="1"/>
</dbReference>
<sequence length="176" mass="20032">QEKSGENIKNQLLKSGDFSPGEKFENQEIPGEIRRFGNPDHVQDVELNKFQVINVDYDDVDDFEDSTATRLSCFAHSLQLCVRDGLKNASYTSRVLGKCQSLAKSSHKSSKIADLLEEIDKHINKMNITRWNSEYLLIKSILSIEKDDLESIAKLMENPVKFSTNDLIILQEIVDI</sequence>
<feature type="non-terminal residue" evidence="2">
    <location>
        <position position="176"/>
    </location>
</feature>
<organism evidence="2 3">
    <name type="scientific">Rotaria socialis</name>
    <dbReference type="NCBI Taxonomy" id="392032"/>
    <lineage>
        <taxon>Eukaryota</taxon>
        <taxon>Metazoa</taxon>
        <taxon>Spiralia</taxon>
        <taxon>Gnathifera</taxon>
        <taxon>Rotifera</taxon>
        <taxon>Eurotatoria</taxon>
        <taxon>Bdelloidea</taxon>
        <taxon>Philodinida</taxon>
        <taxon>Philodinidae</taxon>
        <taxon>Rotaria</taxon>
    </lineage>
</organism>
<feature type="region of interest" description="Disordered" evidence="1">
    <location>
        <begin position="1"/>
        <end position="25"/>
    </location>
</feature>
<gene>
    <name evidence="2" type="ORF">HFQ381_LOCUS30904</name>
</gene>
<comment type="caution">
    <text evidence="2">The sequence shown here is derived from an EMBL/GenBank/DDBJ whole genome shotgun (WGS) entry which is preliminary data.</text>
</comment>
<dbReference type="Proteomes" id="UP000663851">
    <property type="component" value="Unassembled WGS sequence"/>
</dbReference>